<dbReference type="PANTHER" id="PTHR12473">
    <property type="entry name" value="UBIQUITIN CARBOXYL-TERMINAL HYDROLASE MINDY-4-RELATED"/>
    <property type="match status" value="1"/>
</dbReference>
<evidence type="ECO:0000256" key="5">
    <source>
        <dbReference type="ARBA" id="ARBA00022786"/>
    </source>
</evidence>
<keyword evidence="5" id="KW-0833">Ubl conjugation pathway</keyword>
<keyword evidence="4" id="KW-0645">Protease</keyword>
<reference evidence="12 13" key="1">
    <citation type="journal article" date="2014" name="PLoS Genet.">
        <title>The Genome of Spironucleus salmonicida Highlights a Fish Pathogen Adapted to Fluctuating Environments.</title>
        <authorList>
            <person name="Xu F."/>
            <person name="Jerlstrom-Hultqvist J."/>
            <person name="Einarsson E."/>
            <person name="Astvaldsson A."/>
            <person name="Svard S.G."/>
            <person name="Andersson J.O."/>
        </authorList>
    </citation>
    <scope>NUCLEOTIDE SEQUENCE</scope>
    <source>
        <strain evidence="13">ATCC 50377</strain>
    </source>
</reference>
<dbReference type="GO" id="GO:0006508">
    <property type="term" value="P:proteolysis"/>
    <property type="evidence" value="ECO:0007669"/>
    <property type="project" value="UniProtKB-KW"/>
</dbReference>
<dbReference type="SMART" id="SM01174">
    <property type="entry name" value="DUF4205"/>
    <property type="match status" value="1"/>
</dbReference>
<evidence type="ECO:0000256" key="1">
    <source>
        <dbReference type="ARBA" id="ARBA00000707"/>
    </source>
</evidence>
<evidence type="ECO:0000256" key="10">
    <source>
        <dbReference type="ARBA" id="ARBA00041360"/>
    </source>
</evidence>
<dbReference type="EMBL" id="AUWU02000008">
    <property type="protein sequence ID" value="KAH0569852.1"/>
    <property type="molecule type" value="Genomic_DNA"/>
</dbReference>
<sequence length="499" mass="56663">MSFSNDDLIIALFKEYLLVNNFRETQKQLQVELPSTAISKRSEMIDALNLRKQALEEKDKKDAGQPYIKSTLELLINGYIQSLSSQRPLKSRPSSAKKTTKKAISIDPETLFATTNSASIWSQPSKQQTLKKALPTSASQKHSSFTILSSYISQTSNLNNFFKTLFAEKRVKNISDNWYQSLFKLSEKPQTLENPQTWGLHQSNGGPCGFLAVVQARMLKYQFFGEPYKIKTENNFQSAALSALFDILYIINPKSTNFVLPLSFDEPQIQLDFVVQDMQNFQVCTIQNDNLKLFLSSKSFLNFAFSAQITSFIPCMVVTFILSRGIDNILAQDFDQTGFNSSSLFSNFNNCSQELVNLMLIGRATASLHDGDLDVGGMILKGAHQVSDVGIVTIFEFFDYLKVGKNLKSGVKFPIWVCFNEAHYTVLFCQKWKTRNLESGKLEFVYFDQLDDQKVLYQLSVKYDREGYERNEMDSFVENLLQTLLPVVGVDWNGADKLL</sequence>
<evidence type="ECO:0000256" key="2">
    <source>
        <dbReference type="ARBA" id="ARBA00011074"/>
    </source>
</evidence>
<reference evidence="13" key="2">
    <citation type="submission" date="2020-12" db="EMBL/GenBank/DDBJ databases">
        <title>New Spironucleus salmonicida genome in near-complete chromosomes.</title>
        <authorList>
            <person name="Xu F."/>
            <person name="Kurt Z."/>
            <person name="Jimenez-Gonzalez A."/>
            <person name="Astvaldsson A."/>
            <person name="Andersson J.O."/>
            <person name="Svard S.G."/>
        </authorList>
    </citation>
    <scope>NUCLEOTIDE SEQUENCE</scope>
    <source>
        <strain evidence="13">ATCC 50377</strain>
    </source>
</reference>
<evidence type="ECO:0000256" key="3">
    <source>
        <dbReference type="ARBA" id="ARBA00012759"/>
    </source>
</evidence>
<keyword evidence="14" id="KW-1185">Reference proteome</keyword>
<dbReference type="Proteomes" id="UP000018208">
    <property type="component" value="Unassembled WGS sequence"/>
</dbReference>
<dbReference type="Pfam" id="PF26038">
    <property type="entry name" value="Dimer_MINDY4_N"/>
    <property type="match status" value="1"/>
</dbReference>
<dbReference type="GO" id="GO:0004843">
    <property type="term" value="F:cysteine-type deubiquitinase activity"/>
    <property type="evidence" value="ECO:0007669"/>
    <property type="project" value="UniProtKB-EC"/>
</dbReference>
<protein>
    <recommendedName>
        <fullName evidence="9">Probable ubiquitin carboxyl-terminal hydrolase MINDY-4</fullName>
        <ecNumber evidence="3">3.4.19.12</ecNumber>
    </recommendedName>
    <alternativeName>
        <fullName evidence="10">Probable deubiquitinating enzyme MINDY-4</fullName>
    </alternativeName>
</protein>
<dbReference type="EC" id="3.4.19.12" evidence="3"/>
<accession>V6LX83</accession>
<keyword evidence="6" id="KW-0378">Hydrolase</keyword>
<dbReference type="InterPro" id="IPR039785">
    <property type="entry name" value="MINY3/4"/>
</dbReference>
<evidence type="ECO:0000256" key="9">
    <source>
        <dbReference type="ARBA" id="ARBA00039781"/>
    </source>
</evidence>
<name>V6LX83_9EUKA</name>
<evidence type="ECO:0000259" key="11">
    <source>
        <dbReference type="SMART" id="SM01174"/>
    </source>
</evidence>
<evidence type="ECO:0000256" key="4">
    <source>
        <dbReference type="ARBA" id="ARBA00022670"/>
    </source>
</evidence>
<evidence type="ECO:0000313" key="14">
    <source>
        <dbReference type="Proteomes" id="UP000018208"/>
    </source>
</evidence>
<dbReference type="GO" id="GO:0071108">
    <property type="term" value="P:protein K48-linked deubiquitination"/>
    <property type="evidence" value="ECO:0007669"/>
    <property type="project" value="InterPro"/>
</dbReference>
<comment type="catalytic activity">
    <reaction evidence="1">
        <text>Thiol-dependent hydrolysis of ester, thioester, amide, peptide and isopeptide bonds formed by the C-terminal Gly of ubiquitin (a 76-residue protein attached to proteins as an intracellular targeting signal).</text>
        <dbReference type="EC" id="3.4.19.12"/>
    </reaction>
</comment>
<dbReference type="Pfam" id="PF13898">
    <property type="entry name" value="MINDY-3_4_CD"/>
    <property type="match status" value="1"/>
</dbReference>
<dbReference type="EMBL" id="KI545975">
    <property type="protein sequence ID" value="EST48858.1"/>
    <property type="molecule type" value="Genomic_DNA"/>
</dbReference>
<keyword evidence="7" id="KW-0788">Thiol protease</keyword>
<dbReference type="InterPro" id="IPR025257">
    <property type="entry name" value="MINDY-3/4_CD"/>
</dbReference>
<organism evidence="12">
    <name type="scientific">Spironucleus salmonicida</name>
    <dbReference type="NCBI Taxonomy" id="348837"/>
    <lineage>
        <taxon>Eukaryota</taxon>
        <taxon>Metamonada</taxon>
        <taxon>Diplomonadida</taxon>
        <taxon>Hexamitidae</taxon>
        <taxon>Hexamitinae</taxon>
        <taxon>Spironucleus</taxon>
    </lineage>
</organism>
<evidence type="ECO:0000313" key="12">
    <source>
        <dbReference type="EMBL" id="EST48858.1"/>
    </source>
</evidence>
<proteinExistence type="inferred from homology"/>
<evidence type="ECO:0000256" key="7">
    <source>
        <dbReference type="ARBA" id="ARBA00022807"/>
    </source>
</evidence>
<dbReference type="InterPro" id="IPR059022">
    <property type="entry name" value="MINDY4_N"/>
</dbReference>
<evidence type="ECO:0000256" key="6">
    <source>
        <dbReference type="ARBA" id="ARBA00022801"/>
    </source>
</evidence>
<feature type="domain" description="Deubiquitinating enzyme MINDY-3/4 conserved" evidence="11">
    <location>
        <begin position="162"/>
        <end position="494"/>
    </location>
</feature>
<comment type="similarity">
    <text evidence="2">Belongs to the MINDY deubiquitinase family. FAM188 subfamily.</text>
</comment>
<dbReference type="OrthoDB" id="10263628at2759"/>
<gene>
    <name evidence="12" type="ORF">SS50377_10956</name>
    <name evidence="13" type="ORF">SS50377_27824</name>
</gene>
<comment type="function">
    <text evidence="8">Probable hydrolase that can remove 'Lys-48'-linked conjugated ubiquitin from proteins.</text>
</comment>
<dbReference type="GO" id="GO:1990380">
    <property type="term" value="F:K48-linked deubiquitinase activity"/>
    <property type="evidence" value="ECO:0007669"/>
    <property type="project" value="InterPro"/>
</dbReference>
<dbReference type="PANTHER" id="PTHR12473:SF8">
    <property type="entry name" value="UBIQUITIN CARBOXYL-TERMINAL HYDROLASE MINDY-4-RELATED"/>
    <property type="match status" value="1"/>
</dbReference>
<dbReference type="VEuPathDB" id="GiardiaDB:SS50377_27824"/>
<evidence type="ECO:0000313" key="13">
    <source>
        <dbReference type="EMBL" id="KAH0569852.1"/>
    </source>
</evidence>
<dbReference type="AlphaFoldDB" id="V6LX83"/>
<evidence type="ECO:0000256" key="8">
    <source>
        <dbReference type="ARBA" id="ARBA00037630"/>
    </source>
</evidence>